<dbReference type="SUPFAM" id="SSF158472">
    <property type="entry name" value="HAMP domain-like"/>
    <property type="match status" value="1"/>
</dbReference>
<dbReference type="Gene3D" id="6.10.340.10">
    <property type="match status" value="1"/>
</dbReference>
<dbReference type="PANTHER" id="PTHR43065">
    <property type="entry name" value="SENSOR HISTIDINE KINASE"/>
    <property type="match status" value="1"/>
</dbReference>
<evidence type="ECO:0000256" key="2">
    <source>
        <dbReference type="ARBA" id="ARBA00004370"/>
    </source>
</evidence>
<dbReference type="EMBL" id="JBHUIY010000001">
    <property type="protein sequence ID" value="MFD2232301.1"/>
    <property type="molecule type" value="Genomic_DNA"/>
</dbReference>
<reference evidence="12" key="1">
    <citation type="journal article" date="2019" name="Int. J. Syst. Evol. Microbiol.">
        <title>The Global Catalogue of Microorganisms (GCM) 10K type strain sequencing project: providing services to taxonomists for standard genome sequencing and annotation.</title>
        <authorList>
            <consortium name="The Broad Institute Genomics Platform"/>
            <consortium name="The Broad Institute Genome Sequencing Center for Infectious Disease"/>
            <person name="Wu L."/>
            <person name="Ma J."/>
        </authorList>
    </citation>
    <scope>NUCLEOTIDE SEQUENCE [LARGE SCALE GENOMIC DNA]</scope>
    <source>
        <strain evidence="12">KCTC 15012</strain>
    </source>
</reference>
<dbReference type="InterPro" id="IPR005467">
    <property type="entry name" value="His_kinase_dom"/>
</dbReference>
<dbReference type="Gene3D" id="3.30.565.10">
    <property type="entry name" value="Histidine kinase-like ATPase, C-terminal domain"/>
    <property type="match status" value="1"/>
</dbReference>
<keyword evidence="5" id="KW-0808">Transferase</keyword>
<dbReference type="SMART" id="SM00304">
    <property type="entry name" value="HAMP"/>
    <property type="match status" value="1"/>
</dbReference>
<dbReference type="PRINTS" id="PR00344">
    <property type="entry name" value="BCTRLSENSOR"/>
</dbReference>
<dbReference type="Pfam" id="PF02518">
    <property type="entry name" value="HATPase_c"/>
    <property type="match status" value="1"/>
</dbReference>
<evidence type="ECO:0000313" key="12">
    <source>
        <dbReference type="Proteomes" id="UP001597296"/>
    </source>
</evidence>
<evidence type="ECO:0000256" key="6">
    <source>
        <dbReference type="ARBA" id="ARBA00022777"/>
    </source>
</evidence>
<accession>A0ABW5C6F0</accession>
<comment type="subcellular location">
    <subcellularLocation>
        <location evidence="2">Membrane</location>
    </subcellularLocation>
</comment>
<proteinExistence type="predicted"/>
<gene>
    <name evidence="11" type="ORF">ACFSNB_00635</name>
</gene>
<evidence type="ECO:0000256" key="5">
    <source>
        <dbReference type="ARBA" id="ARBA00022679"/>
    </source>
</evidence>
<dbReference type="InterPro" id="IPR003660">
    <property type="entry name" value="HAMP_dom"/>
</dbReference>
<dbReference type="SUPFAM" id="SSF55785">
    <property type="entry name" value="PYP-like sensor domain (PAS domain)"/>
    <property type="match status" value="1"/>
</dbReference>
<keyword evidence="8" id="KW-0472">Membrane</keyword>
<dbReference type="InterPro" id="IPR003594">
    <property type="entry name" value="HATPase_dom"/>
</dbReference>
<evidence type="ECO:0000259" key="10">
    <source>
        <dbReference type="PROSITE" id="PS50885"/>
    </source>
</evidence>
<dbReference type="SUPFAM" id="SSF55874">
    <property type="entry name" value="ATPase domain of HSP90 chaperone/DNA topoisomerase II/histidine kinase"/>
    <property type="match status" value="1"/>
</dbReference>
<name>A0ABW5C6F0_9PROT</name>
<dbReference type="InterPro" id="IPR035965">
    <property type="entry name" value="PAS-like_dom_sf"/>
</dbReference>
<organism evidence="11 12">
    <name type="scientific">Phaeospirillum tilakii</name>
    <dbReference type="NCBI Taxonomy" id="741673"/>
    <lineage>
        <taxon>Bacteria</taxon>
        <taxon>Pseudomonadati</taxon>
        <taxon>Pseudomonadota</taxon>
        <taxon>Alphaproteobacteria</taxon>
        <taxon>Rhodospirillales</taxon>
        <taxon>Rhodospirillaceae</taxon>
        <taxon>Phaeospirillum</taxon>
    </lineage>
</organism>
<dbReference type="Pfam" id="PF00672">
    <property type="entry name" value="HAMP"/>
    <property type="match status" value="1"/>
</dbReference>
<feature type="transmembrane region" description="Helical" evidence="8">
    <location>
        <begin position="289"/>
        <end position="310"/>
    </location>
</feature>
<evidence type="ECO:0000256" key="7">
    <source>
        <dbReference type="SAM" id="Coils"/>
    </source>
</evidence>
<dbReference type="InterPro" id="IPR004358">
    <property type="entry name" value="Sig_transdc_His_kin-like_C"/>
</dbReference>
<dbReference type="RefSeq" id="WP_377313498.1">
    <property type="nucleotide sequence ID" value="NZ_JBHUIY010000001.1"/>
</dbReference>
<evidence type="ECO:0000259" key="9">
    <source>
        <dbReference type="PROSITE" id="PS50109"/>
    </source>
</evidence>
<dbReference type="Proteomes" id="UP001597296">
    <property type="component" value="Unassembled WGS sequence"/>
</dbReference>
<dbReference type="InterPro" id="IPR036890">
    <property type="entry name" value="HATPase_C_sf"/>
</dbReference>
<sequence length="765" mass="82508">MLSRLKVAYKLLLIYALDMIAVIFLGFSLAEEKYLSINFARRELVGIEYIAAARDALLTVVARESGRPADLAAALPQRLDALNQAEARLGAGMETAPLVEAAIAAGRGVTPDGDAGPAIGALRQVIARIGDMSNLILDPDLDSYYTMSLVVIRFPELIDTLARLRHDAINRVTDEPGDRAALAMLRGQLSAVAKGLEDDLAAGIRGNGDGSLDRALSGRYVPLFQALRRLEAALAPEVIADGLSGGERGRIIAAVEDAIADAGACWGESSRQLDRLIDRRIDGFFSRMYHHFGLAGLLLTVILTLVLLVARRIVTPIAALAHVADQVRISNDYTLRARWNSGDEIGRLVVAFNTMLERLQAEGARRQEMAAQARAAEAQRELIAAISSPLVVLRLEDLSPIHLNGAARALLSLDGAIPWLARPELERLITALGRDGAVDEFEAECHDPSGRPFWALMSARQLTFLNEEAVLVIVTPINERRRMEEELRTAKIGAERALQDLREAQRSLIQAEKMASLGGLVAGVAHEINTPVGIGLTGASTLAVETDRIRKLYQAEDMSQGDFEEYLDVAGRSAQLLMSNMERAASLIHSFKQVAVDQVSDERRSFDLASYIAEVLASLHPALRKRGEVTVAVECPPGLEIDGYPGGLSQVLTNLVLNALNHAFEPGRPGRISLIVDCPDPDTVRLRVADDGKGIPPDHLDRIFDPFFTTRRGQGGSGLGLHIVYNIVTGTLKGSIAVDSEEGAGTTFSILFPRVAAPAPAPAVV</sequence>
<evidence type="ECO:0000256" key="3">
    <source>
        <dbReference type="ARBA" id="ARBA00012438"/>
    </source>
</evidence>
<keyword evidence="4" id="KW-0597">Phosphoprotein</keyword>
<evidence type="ECO:0000256" key="4">
    <source>
        <dbReference type="ARBA" id="ARBA00022553"/>
    </source>
</evidence>
<dbReference type="PROSITE" id="PS50109">
    <property type="entry name" value="HIS_KIN"/>
    <property type="match status" value="1"/>
</dbReference>
<feature type="domain" description="Histidine kinase" evidence="9">
    <location>
        <begin position="523"/>
        <end position="756"/>
    </location>
</feature>
<dbReference type="Gene3D" id="1.10.287.130">
    <property type="match status" value="1"/>
</dbReference>
<dbReference type="CDD" id="cd00075">
    <property type="entry name" value="HATPase"/>
    <property type="match status" value="1"/>
</dbReference>
<evidence type="ECO:0000256" key="8">
    <source>
        <dbReference type="SAM" id="Phobius"/>
    </source>
</evidence>
<keyword evidence="7" id="KW-0175">Coiled coil</keyword>
<feature type="domain" description="HAMP" evidence="10">
    <location>
        <begin position="311"/>
        <end position="364"/>
    </location>
</feature>
<evidence type="ECO:0000256" key="1">
    <source>
        <dbReference type="ARBA" id="ARBA00000085"/>
    </source>
</evidence>
<keyword evidence="12" id="KW-1185">Reference proteome</keyword>
<keyword evidence="11" id="KW-0547">Nucleotide-binding</keyword>
<keyword evidence="8" id="KW-0812">Transmembrane</keyword>
<dbReference type="CDD" id="cd06225">
    <property type="entry name" value="HAMP"/>
    <property type="match status" value="1"/>
</dbReference>
<dbReference type="EC" id="2.7.13.3" evidence="3"/>
<feature type="transmembrane region" description="Helical" evidence="8">
    <location>
        <begin position="12"/>
        <end position="30"/>
    </location>
</feature>
<dbReference type="GO" id="GO:0005524">
    <property type="term" value="F:ATP binding"/>
    <property type="evidence" value="ECO:0007669"/>
    <property type="project" value="UniProtKB-KW"/>
</dbReference>
<evidence type="ECO:0000313" key="11">
    <source>
        <dbReference type="EMBL" id="MFD2232301.1"/>
    </source>
</evidence>
<feature type="coiled-coil region" evidence="7">
    <location>
        <begin position="480"/>
        <end position="514"/>
    </location>
</feature>
<dbReference type="PANTHER" id="PTHR43065:SF47">
    <property type="match status" value="1"/>
</dbReference>
<keyword evidence="8" id="KW-1133">Transmembrane helix</keyword>
<dbReference type="SMART" id="SM00387">
    <property type="entry name" value="HATPase_c"/>
    <property type="match status" value="1"/>
</dbReference>
<comment type="caution">
    <text evidence="11">The sequence shown here is derived from an EMBL/GenBank/DDBJ whole genome shotgun (WGS) entry which is preliminary data.</text>
</comment>
<keyword evidence="11" id="KW-0067">ATP-binding</keyword>
<dbReference type="Gene3D" id="3.30.450.20">
    <property type="entry name" value="PAS domain"/>
    <property type="match status" value="1"/>
</dbReference>
<comment type="catalytic activity">
    <reaction evidence="1">
        <text>ATP + protein L-histidine = ADP + protein N-phospho-L-histidine.</text>
        <dbReference type="EC" id="2.7.13.3"/>
    </reaction>
</comment>
<keyword evidence="6" id="KW-0418">Kinase</keyword>
<protein>
    <recommendedName>
        <fullName evidence="3">histidine kinase</fullName>
        <ecNumber evidence="3">2.7.13.3</ecNumber>
    </recommendedName>
</protein>
<dbReference type="PROSITE" id="PS50885">
    <property type="entry name" value="HAMP"/>
    <property type="match status" value="1"/>
</dbReference>